<evidence type="ECO:0000256" key="2">
    <source>
        <dbReference type="ARBA" id="ARBA00012150"/>
    </source>
</evidence>
<dbReference type="InterPro" id="IPR001792">
    <property type="entry name" value="Acylphosphatase-like_dom"/>
</dbReference>
<dbReference type="InterPro" id="IPR036046">
    <property type="entry name" value="Acylphosphatase-like_dom_sf"/>
</dbReference>
<dbReference type="InterPro" id="IPR020456">
    <property type="entry name" value="Acylphosphatase"/>
</dbReference>
<reference evidence="7 8" key="1">
    <citation type="submission" date="2023-09" db="EMBL/GenBank/DDBJ databases">
        <title>Whole genome shotgun sequencing (WGS) of Bosea sp. ZW T0_25, isolated from stored onions (Allium cepa).</title>
        <authorList>
            <person name="Stoll D.A."/>
            <person name="Huch M."/>
        </authorList>
    </citation>
    <scope>NUCLEOTIDE SEQUENCE [LARGE SCALE GENOMIC DNA]</scope>
    <source>
        <strain evidence="7 8">ZW T0_25</strain>
    </source>
</reference>
<protein>
    <recommendedName>
        <fullName evidence="2 4">acylphosphatase</fullName>
        <ecNumber evidence="2 4">3.6.1.7</ecNumber>
    </recommendedName>
</protein>
<evidence type="ECO:0000256" key="3">
    <source>
        <dbReference type="ARBA" id="ARBA00047645"/>
    </source>
</evidence>
<dbReference type="PROSITE" id="PS51160">
    <property type="entry name" value="ACYLPHOSPHATASE_3"/>
    <property type="match status" value="1"/>
</dbReference>
<dbReference type="SUPFAM" id="SSF54975">
    <property type="entry name" value="Acylphosphatase/BLUF domain-like"/>
    <property type="match status" value="1"/>
</dbReference>
<name>A0ABU3S1V4_9HYPH</name>
<keyword evidence="4" id="KW-0378">Hydrolase</keyword>
<feature type="active site" evidence="4">
    <location>
        <position position="48"/>
    </location>
</feature>
<dbReference type="Gene3D" id="3.30.70.100">
    <property type="match status" value="1"/>
</dbReference>
<organism evidence="7 8">
    <name type="scientific">Bosea rubneri</name>
    <dbReference type="NCBI Taxonomy" id="3075434"/>
    <lineage>
        <taxon>Bacteria</taxon>
        <taxon>Pseudomonadati</taxon>
        <taxon>Pseudomonadota</taxon>
        <taxon>Alphaproteobacteria</taxon>
        <taxon>Hyphomicrobiales</taxon>
        <taxon>Boseaceae</taxon>
        <taxon>Bosea</taxon>
    </lineage>
</organism>
<feature type="active site" evidence="4">
    <location>
        <position position="30"/>
    </location>
</feature>
<dbReference type="PANTHER" id="PTHR47268">
    <property type="entry name" value="ACYLPHOSPHATASE"/>
    <property type="match status" value="1"/>
</dbReference>
<gene>
    <name evidence="7" type="ORF">RKE40_02700</name>
</gene>
<evidence type="ECO:0000256" key="5">
    <source>
        <dbReference type="RuleBase" id="RU004168"/>
    </source>
</evidence>
<accession>A0ABU3S1V4</accession>
<dbReference type="Pfam" id="PF00708">
    <property type="entry name" value="Acylphosphatase"/>
    <property type="match status" value="1"/>
</dbReference>
<sequence>MIMQRAFRVEDARMMLHIIVSGVVQGVGYRQWLRERALAAGVTGWVRNRSDGMVEALLCGAPETVENLVAEARKGPRGAVVADIERREASASAAALANGDFTIARSI</sequence>
<dbReference type="EC" id="3.6.1.7" evidence="2 4"/>
<comment type="caution">
    <text evidence="7">The sequence shown here is derived from an EMBL/GenBank/DDBJ whole genome shotgun (WGS) entry which is preliminary data.</text>
</comment>
<dbReference type="RefSeq" id="WP_316016700.1">
    <property type="nucleotide sequence ID" value="NZ_JAWDID010000002.1"/>
</dbReference>
<evidence type="ECO:0000313" key="7">
    <source>
        <dbReference type="EMBL" id="MDU0338768.1"/>
    </source>
</evidence>
<proteinExistence type="inferred from homology"/>
<evidence type="ECO:0000256" key="4">
    <source>
        <dbReference type="PROSITE-ProRule" id="PRU00520"/>
    </source>
</evidence>
<comment type="similarity">
    <text evidence="1 5">Belongs to the acylphosphatase family.</text>
</comment>
<evidence type="ECO:0000259" key="6">
    <source>
        <dbReference type="PROSITE" id="PS51160"/>
    </source>
</evidence>
<dbReference type="PROSITE" id="PS00151">
    <property type="entry name" value="ACYLPHOSPHATASE_2"/>
    <property type="match status" value="1"/>
</dbReference>
<dbReference type="Proteomes" id="UP001254257">
    <property type="component" value="Unassembled WGS sequence"/>
</dbReference>
<dbReference type="PANTHER" id="PTHR47268:SF4">
    <property type="entry name" value="ACYLPHOSPHATASE"/>
    <property type="match status" value="1"/>
</dbReference>
<dbReference type="InterPro" id="IPR017968">
    <property type="entry name" value="Acylphosphatase_CS"/>
</dbReference>
<comment type="catalytic activity">
    <reaction evidence="3 4">
        <text>an acyl phosphate + H2O = a carboxylate + phosphate + H(+)</text>
        <dbReference type="Rhea" id="RHEA:14965"/>
        <dbReference type="ChEBI" id="CHEBI:15377"/>
        <dbReference type="ChEBI" id="CHEBI:15378"/>
        <dbReference type="ChEBI" id="CHEBI:29067"/>
        <dbReference type="ChEBI" id="CHEBI:43474"/>
        <dbReference type="ChEBI" id="CHEBI:59918"/>
        <dbReference type="EC" id="3.6.1.7"/>
    </reaction>
</comment>
<evidence type="ECO:0000313" key="8">
    <source>
        <dbReference type="Proteomes" id="UP001254257"/>
    </source>
</evidence>
<keyword evidence="8" id="KW-1185">Reference proteome</keyword>
<feature type="domain" description="Acylphosphatase-like" evidence="6">
    <location>
        <begin position="15"/>
        <end position="105"/>
    </location>
</feature>
<dbReference type="EMBL" id="JAWDID010000002">
    <property type="protein sequence ID" value="MDU0338768.1"/>
    <property type="molecule type" value="Genomic_DNA"/>
</dbReference>
<evidence type="ECO:0000256" key="1">
    <source>
        <dbReference type="ARBA" id="ARBA00005614"/>
    </source>
</evidence>